<evidence type="ECO:0000313" key="4">
    <source>
        <dbReference type="Proteomes" id="UP000028725"/>
    </source>
</evidence>
<dbReference type="InterPro" id="IPR000297">
    <property type="entry name" value="PPIase_PpiC"/>
</dbReference>
<protein>
    <submittedName>
        <fullName evidence="3">Survival protein SurA (Peptidyl-prolyl cis-trans isomerase SurA)</fullName>
    </submittedName>
</protein>
<organism evidence="3 4">
    <name type="scientific">Hyalangium minutum</name>
    <dbReference type="NCBI Taxonomy" id="394096"/>
    <lineage>
        <taxon>Bacteria</taxon>
        <taxon>Pseudomonadati</taxon>
        <taxon>Myxococcota</taxon>
        <taxon>Myxococcia</taxon>
        <taxon>Myxococcales</taxon>
        <taxon>Cystobacterineae</taxon>
        <taxon>Archangiaceae</taxon>
        <taxon>Hyalangium</taxon>
    </lineage>
</organism>
<comment type="caution">
    <text evidence="3">The sequence shown here is derived from an EMBL/GenBank/DDBJ whole genome shotgun (WGS) entry which is preliminary data.</text>
</comment>
<dbReference type="AlphaFoldDB" id="A0A085WQT6"/>
<gene>
    <name evidence="3" type="ORF">DB31_5091</name>
</gene>
<dbReference type="Gene3D" id="3.10.50.40">
    <property type="match status" value="1"/>
</dbReference>
<dbReference type="SUPFAM" id="SSF109998">
    <property type="entry name" value="Triger factor/SurA peptide-binding domain-like"/>
    <property type="match status" value="1"/>
</dbReference>
<dbReference type="InterPro" id="IPR027304">
    <property type="entry name" value="Trigger_fact/SurA_dom_sf"/>
</dbReference>
<dbReference type="RefSeq" id="WP_044184623.1">
    <property type="nucleotide sequence ID" value="NZ_JMCB01000003.1"/>
</dbReference>
<dbReference type="InterPro" id="IPR023058">
    <property type="entry name" value="PPIase_PpiC_CS"/>
</dbReference>
<evidence type="ECO:0000259" key="2">
    <source>
        <dbReference type="PROSITE" id="PS50198"/>
    </source>
</evidence>
<dbReference type="GO" id="GO:0003755">
    <property type="term" value="F:peptidyl-prolyl cis-trans isomerase activity"/>
    <property type="evidence" value="ECO:0007669"/>
    <property type="project" value="UniProtKB-KW"/>
</dbReference>
<evidence type="ECO:0000256" key="1">
    <source>
        <dbReference type="PROSITE-ProRule" id="PRU00278"/>
    </source>
</evidence>
<keyword evidence="1 3" id="KW-0413">Isomerase</keyword>
<dbReference type="EMBL" id="JMCB01000003">
    <property type="protein sequence ID" value="KFE70049.1"/>
    <property type="molecule type" value="Genomic_DNA"/>
</dbReference>
<dbReference type="SUPFAM" id="SSF54534">
    <property type="entry name" value="FKBP-like"/>
    <property type="match status" value="1"/>
</dbReference>
<dbReference type="PANTHER" id="PTHR47245">
    <property type="entry name" value="PEPTIDYLPROLYL ISOMERASE"/>
    <property type="match status" value="1"/>
</dbReference>
<dbReference type="InterPro" id="IPR050245">
    <property type="entry name" value="PrsA_foldase"/>
</dbReference>
<dbReference type="PANTHER" id="PTHR47245:SF2">
    <property type="entry name" value="PEPTIDYL-PROLYL CIS-TRANS ISOMERASE HP_0175-RELATED"/>
    <property type="match status" value="1"/>
</dbReference>
<accession>A0A085WQT6</accession>
<reference evidence="3 4" key="1">
    <citation type="submission" date="2014-04" db="EMBL/GenBank/DDBJ databases">
        <title>Genome assembly of Hyalangium minutum DSM 14724.</title>
        <authorList>
            <person name="Sharma G."/>
            <person name="Subramanian S."/>
        </authorList>
    </citation>
    <scope>NUCLEOTIDE SEQUENCE [LARGE SCALE GENOMIC DNA]</scope>
    <source>
        <strain evidence="3 4">DSM 14724</strain>
    </source>
</reference>
<dbReference type="PROSITE" id="PS50198">
    <property type="entry name" value="PPIC_PPIASE_2"/>
    <property type="match status" value="1"/>
</dbReference>
<keyword evidence="4" id="KW-1185">Reference proteome</keyword>
<dbReference type="PROSITE" id="PS01096">
    <property type="entry name" value="PPIC_PPIASE_1"/>
    <property type="match status" value="1"/>
</dbReference>
<proteinExistence type="predicted"/>
<feature type="domain" description="PpiC" evidence="2">
    <location>
        <begin position="115"/>
        <end position="217"/>
    </location>
</feature>
<evidence type="ECO:0000313" key="3">
    <source>
        <dbReference type="EMBL" id="KFE70049.1"/>
    </source>
</evidence>
<dbReference type="Pfam" id="PF00639">
    <property type="entry name" value="Rotamase"/>
    <property type="match status" value="1"/>
</dbReference>
<dbReference type="InterPro" id="IPR046357">
    <property type="entry name" value="PPIase_dom_sf"/>
</dbReference>
<sequence>MLALAVLSGCDDSRTVAKVGRTGLTVEDVTQLRAAQSPSVRAAPEQTLEVLVDRALLAEEARRQKLHEQPTVKAQLAAAERELLAHAVLERAVAPSVTDEALRARYEAARSRLERREVHVAQIFARMPEGSDEKTRRQAQVRINQAYARLAGGEPFETVARELSEDLVSAPQGGELGVVREGGVDPAFFAQAVALAAGAWSKPFITPFGWHVVKALEASKTVVPSFDEARGVLESEARQEAQAKLMERLRQEISVRRYPERLKLAEEKSKPQGEGEAR</sequence>
<name>A0A085WQT6_9BACT</name>
<dbReference type="STRING" id="394096.DB31_5091"/>
<keyword evidence="1" id="KW-0697">Rotamase</keyword>
<dbReference type="Proteomes" id="UP000028725">
    <property type="component" value="Unassembled WGS sequence"/>
</dbReference>